<dbReference type="Proteomes" id="UP000596742">
    <property type="component" value="Unassembled WGS sequence"/>
</dbReference>
<gene>
    <name evidence="9" type="ORF">MGAL_10B093214</name>
</gene>
<dbReference type="CDD" id="cd00086">
    <property type="entry name" value="homeodomain"/>
    <property type="match status" value="1"/>
</dbReference>
<evidence type="ECO:0000256" key="1">
    <source>
        <dbReference type="ARBA" id="ARBA00004123"/>
    </source>
</evidence>
<feature type="compositionally biased region" description="Polar residues" evidence="7">
    <location>
        <begin position="10"/>
        <end position="24"/>
    </location>
</feature>
<comment type="subcellular location">
    <subcellularLocation>
        <location evidence="1 5 6">Nucleus</location>
    </subcellularLocation>
</comment>
<accession>A0A8B6GJN2</accession>
<keyword evidence="2 5" id="KW-0238">DNA-binding</keyword>
<reference evidence="9" key="1">
    <citation type="submission" date="2018-11" db="EMBL/GenBank/DDBJ databases">
        <authorList>
            <person name="Alioto T."/>
            <person name="Alioto T."/>
        </authorList>
    </citation>
    <scope>NUCLEOTIDE SEQUENCE</scope>
</reference>
<dbReference type="GO" id="GO:0000977">
    <property type="term" value="F:RNA polymerase II transcription regulatory region sequence-specific DNA binding"/>
    <property type="evidence" value="ECO:0007669"/>
    <property type="project" value="TreeGrafter"/>
</dbReference>
<feature type="DNA-binding region" description="Homeobox" evidence="5">
    <location>
        <begin position="202"/>
        <end position="261"/>
    </location>
</feature>
<feature type="region of interest" description="Disordered" evidence="7">
    <location>
        <begin position="313"/>
        <end position="375"/>
    </location>
</feature>
<dbReference type="AlphaFoldDB" id="A0A8B6GJN2"/>
<evidence type="ECO:0000256" key="6">
    <source>
        <dbReference type="RuleBase" id="RU000682"/>
    </source>
</evidence>
<keyword evidence="3 5" id="KW-0371">Homeobox</keyword>
<organism evidence="9 10">
    <name type="scientific">Mytilus galloprovincialis</name>
    <name type="common">Mediterranean mussel</name>
    <dbReference type="NCBI Taxonomy" id="29158"/>
    <lineage>
        <taxon>Eukaryota</taxon>
        <taxon>Metazoa</taxon>
        <taxon>Spiralia</taxon>
        <taxon>Lophotrochozoa</taxon>
        <taxon>Mollusca</taxon>
        <taxon>Bivalvia</taxon>
        <taxon>Autobranchia</taxon>
        <taxon>Pteriomorphia</taxon>
        <taxon>Mytilida</taxon>
        <taxon>Mytiloidea</taxon>
        <taxon>Mytilidae</taxon>
        <taxon>Mytilinae</taxon>
        <taxon>Mytilus</taxon>
    </lineage>
</organism>
<feature type="compositionally biased region" description="Polar residues" evidence="7">
    <location>
        <begin position="163"/>
        <end position="174"/>
    </location>
</feature>
<feature type="compositionally biased region" description="Low complexity" evidence="7">
    <location>
        <begin position="175"/>
        <end position="197"/>
    </location>
</feature>
<keyword evidence="10" id="KW-1185">Reference proteome</keyword>
<dbReference type="PANTHER" id="PTHR46123:SF4">
    <property type="entry name" value="MIX-TYPE HOMEOBOX GENE 1-RELATED"/>
    <property type="match status" value="1"/>
</dbReference>
<feature type="compositionally biased region" description="Basic and acidic residues" evidence="7">
    <location>
        <begin position="149"/>
        <end position="162"/>
    </location>
</feature>
<feature type="region of interest" description="Disordered" evidence="7">
    <location>
        <begin position="115"/>
        <end position="209"/>
    </location>
</feature>
<sequence>MQEKILQYPCNDNNSQGEQVTMPPTEQVDNRPIPQISLKVPTPTETSREKMTAFLPPVQRYIQSYNGEHTQESARQQTDHSMLYLMTSQNRPKTPPSMTFLTPSRISVPIMTAYQTPPTRHMLKQPKRKASPSDGESDRSCEEDEIDVVNDRKSPDNNREIDSSMSTNNTSVLESPSTGSSNNSSPASISTHSPLSSDSSVKKKVRTNYSPSQVQALEKIFHENPYPEPETMEKLASDLNIPEAKIKVWFQNKRARWRRRAAENPHPAYMTPMSPMMSPMHASYGMVPHHHPMLHGSPAQMVPGPFFYPNQAVGTPGPHSVPSHHFGTPGQTVPSTPVSNSSPASTTSSTTSPASTSDNQKQQSPHMQMTPPYQHRLPPHFSPYMPFSYPYGMCPPYYC</sequence>
<protein>
    <recommendedName>
        <fullName evidence="8">Homeobox domain-containing protein</fullName>
    </recommendedName>
</protein>
<dbReference type="Gene3D" id="1.10.10.60">
    <property type="entry name" value="Homeodomain-like"/>
    <property type="match status" value="1"/>
</dbReference>
<evidence type="ECO:0000256" key="5">
    <source>
        <dbReference type="PROSITE-ProRule" id="PRU00108"/>
    </source>
</evidence>
<dbReference type="PROSITE" id="PS50071">
    <property type="entry name" value="HOMEOBOX_2"/>
    <property type="match status" value="1"/>
</dbReference>
<feature type="region of interest" description="Disordered" evidence="7">
    <location>
        <begin position="1"/>
        <end position="47"/>
    </location>
</feature>
<dbReference type="SMART" id="SM00389">
    <property type="entry name" value="HOX"/>
    <property type="match status" value="1"/>
</dbReference>
<evidence type="ECO:0000256" key="3">
    <source>
        <dbReference type="ARBA" id="ARBA00023155"/>
    </source>
</evidence>
<dbReference type="Pfam" id="PF00046">
    <property type="entry name" value="Homeodomain"/>
    <property type="match status" value="1"/>
</dbReference>
<dbReference type="OrthoDB" id="6097457at2759"/>
<evidence type="ECO:0000313" key="10">
    <source>
        <dbReference type="Proteomes" id="UP000596742"/>
    </source>
</evidence>
<evidence type="ECO:0000256" key="2">
    <source>
        <dbReference type="ARBA" id="ARBA00023125"/>
    </source>
</evidence>
<dbReference type="GO" id="GO:0005634">
    <property type="term" value="C:nucleus"/>
    <property type="evidence" value="ECO:0007669"/>
    <property type="project" value="UniProtKB-SubCell"/>
</dbReference>
<dbReference type="SUPFAM" id="SSF46689">
    <property type="entry name" value="Homeodomain-like"/>
    <property type="match status" value="1"/>
</dbReference>
<dbReference type="PROSITE" id="PS00027">
    <property type="entry name" value="HOMEOBOX_1"/>
    <property type="match status" value="1"/>
</dbReference>
<evidence type="ECO:0000256" key="4">
    <source>
        <dbReference type="ARBA" id="ARBA00023242"/>
    </source>
</evidence>
<proteinExistence type="predicted"/>
<comment type="caution">
    <text evidence="9">The sequence shown here is derived from an EMBL/GenBank/DDBJ whole genome shotgun (WGS) entry which is preliminary data.</text>
</comment>
<dbReference type="EMBL" id="UYJE01008551">
    <property type="protein sequence ID" value="VDI64789.1"/>
    <property type="molecule type" value="Genomic_DNA"/>
</dbReference>
<feature type="compositionally biased region" description="Low complexity" evidence="7">
    <location>
        <begin position="332"/>
        <end position="357"/>
    </location>
</feature>
<feature type="compositionally biased region" description="Basic residues" evidence="7">
    <location>
        <begin position="121"/>
        <end position="130"/>
    </location>
</feature>
<dbReference type="InterPro" id="IPR009057">
    <property type="entry name" value="Homeodomain-like_sf"/>
</dbReference>
<evidence type="ECO:0000256" key="7">
    <source>
        <dbReference type="SAM" id="MobiDB-lite"/>
    </source>
</evidence>
<feature type="compositionally biased region" description="Polar residues" evidence="7">
    <location>
        <begin position="358"/>
        <end position="367"/>
    </location>
</feature>
<dbReference type="GO" id="GO:0000981">
    <property type="term" value="F:DNA-binding transcription factor activity, RNA polymerase II-specific"/>
    <property type="evidence" value="ECO:0007669"/>
    <property type="project" value="InterPro"/>
</dbReference>
<keyword evidence="4 5" id="KW-0539">Nucleus</keyword>
<evidence type="ECO:0000259" key="8">
    <source>
        <dbReference type="PROSITE" id="PS50071"/>
    </source>
</evidence>
<feature type="domain" description="Homeobox" evidence="8">
    <location>
        <begin position="200"/>
        <end position="260"/>
    </location>
</feature>
<name>A0A8B6GJN2_MYTGA</name>
<evidence type="ECO:0000313" key="9">
    <source>
        <dbReference type="EMBL" id="VDI64789.1"/>
    </source>
</evidence>
<dbReference type="InterPro" id="IPR001356">
    <property type="entry name" value="HD"/>
</dbReference>
<dbReference type="PANTHER" id="PTHR46123">
    <property type="entry name" value="MIX-TYPE HOMEOBOX GENE 1-RELATED"/>
    <property type="match status" value="1"/>
</dbReference>
<dbReference type="InterPro" id="IPR051306">
    <property type="entry name" value="Homeobox_regulator"/>
</dbReference>
<dbReference type="InterPro" id="IPR017970">
    <property type="entry name" value="Homeobox_CS"/>
</dbReference>